<evidence type="ECO:0000256" key="2">
    <source>
        <dbReference type="SAM" id="Phobius"/>
    </source>
</evidence>
<dbReference type="EMBL" id="CAICTM010000679">
    <property type="protein sequence ID" value="CAB9514882.1"/>
    <property type="molecule type" value="Genomic_DNA"/>
</dbReference>
<keyword evidence="2" id="KW-0812">Transmembrane</keyword>
<dbReference type="AlphaFoldDB" id="A0A9N8E552"/>
<reference evidence="4" key="1">
    <citation type="submission" date="2020-06" db="EMBL/GenBank/DDBJ databases">
        <authorList>
            <consortium name="Plant Systems Biology data submission"/>
        </authorList>
    </citation>
    <scope>NUCLEOTIDE SEQUENCE</scope>
    <source>
        <strain evidence="4">D6</strain>
    </source>
</reference>
<dbReference type="Pfam" id="PF13383">
    <property type="entry name" value="Methyltransf_22"/>
    <property type="match status" value="1"/>
</dbReference>
<name>A0A9N8E552_9STRA</name>
<comment type="caution">
    <text evidence="4">The sequence shown here is derived from an EMBL/GenBank/DDBJ whole genome shotgun (WGS) entry which is preliminary data.</text>
</comment>
<feature type="region of interest" description="Disordered" evidence="1">
    <location>
        <begin position="238"/>
        <end position="262"/>
    </location>
</feature>
<protein>
    <recommendedName>
        <fullName evidence="3">Methyltransferase domain-containing protein</fullName>
    </recommendedName>
</protein>
<feature type="region of interest" description="Disordered" evidence="1">
    <location>
        <begin position="1"/>
        <end position="22"/>
    </location>
</feature>
<dbReference type="InterPro" id="IPR026913">
    <property type="entry name" value="METTL24"/>
</dbReference>
<sequence length="469" mass="53359">MSRVRVRRDRSGGHGSGAKGTTAKGMARRAIIGCSIFVCGMMVVWLDRKQTSALQGMSRFLEHSMPMSTDTTNHEQASKGPLHARGELRPYCEGTTDYFQEEKLESAISQARLFHTQGGSLKSVQSLMDSNIDATVKQLNVTFIPKGMQKSQGTQDVTQYLKSYYAQNYDPRGGYGKLLPGEYTKEHPMILEGRYVQVADPDATRERWDYSLGPQDLACPNLLRMGGRGADGTKWYCQPMQKQGKPSSNENNNHLRRLSTDSARSSKNDCHIISIGGNDNWTFELQVVKMLPGCVTHTFDCTLENGTPKQKPDRDDIRFYNYCIDSKERKDEHGRHYITYFDIVQKAQLKVPPHMFKIDVEGYEYDVFSSMIQQANSDDEMTIITKNSDGTTNTAHHQPSYWLPQQIMVELHWATRMTGVSWMPRSRTTAEIALLSNMMFTGGGYMPTFRRWIRFCPSCIEVLYFRTLC</sequence>
<dbReference type="InterPro" id="IPR025714">
    <property type="entry name" value="Methyltranfer_dom"/>
</dbReference>
<dbReference type="PANTHER" id="PTHR32026:SF27">
    <property type="entry name" value="METHYLTRANSFERASE FKBM DOMAIN-CONTAINING PROTEIN-RELATED"/>
    <property type="match status" value="1"/>
</dbReference>
<accession>A0A9N8E552</accession>
<evidence type="ECO:0000256" key="1">
    <source>
        <dbReference type="SAM" id="MobiDB-lite"/>
    </source>
</evidence>
<keyword evidence="5" id="KW-1185">Reference proteome</keyword>
<gene>
    <name evidence="4" type="ORF">SEMRO_680_G186320.1</name>
</gene>
<dbReference type="PANTHER" id="PTHR32026">
    <property type="entry name" value="METHYLTRANSFERASE-LIKE PROTEIN 24"/>
    <property type="match status" value="1"/>
</dbReference>
<organism evidence="4 5">
    <name type="scientific">Seminavis robusta</name>
    <dbReference type="NCBI Taxonomy" id="568900"/>
    <lineage>
        <taxon>Eukaryota</taxon>
        <taxon>Sar</taxon>
        <taxon>Stramenopiles</taxon>
        <taxon>Ochrophyta</taxon>
        <taxon>Bacillariophyta</taxon>
        <taxon>Bacillariophyceae</taxon>
        <taxon>Bacillariophycidae</taxon>
        <taxon>Naviculales</taxon>
        <taxon>Naviculaceae</taxon>
        <taxon>Seminavis</taxon>
    </lineage>
</organism>
<evidence type="ECO:0000259" key="3">
    <source>
        <dbReference type="Pfam" id="PF13383"/>
    </source>
</evidence>
<dbReference type="OrthoDB" id="184284at2759"/>
<proteinExistence type="predicted"/>
<keyword evidence="2" id="KW-1133">Transmembrane helix</keyword>
<evidence type="ECO:0000313" key="4">
    <source>
        <dbReference type="EMBL" id="CAB9514882.1"/>
    </source>
</evidence>
<feature type="compositionally biased region" description="Polar residues" evidence="1">
    <location>
        <begin position="240"/>
        <end position="252"/>
    </location>
</feature>
<evidence type="ECO:0000313" key="5">
    <source>
        <dbReference type="Proteomes" id="UP001153069"/>
    </source>
</evidence>
<keyword evidence="2" id="KW-0472">Membrane</keyword>
<dbReference type="Proteomes" id="UP001153069">
    <property type="component" value="Unassembled WGS sequence"/>
</dbReference>
<feature type="transmembrane region" description="Helical" evidence="2">
    <location>
        <begin position="29"/>
        <end position="46"/>
    </location>
</feature>
<feature type="domain" description="Methyltransferase" evidence="3">
    <location>
        <begin position="213"/>
        <end position="373"/>
    </location>
</feature>